<dbReference type="HOGENOM" id="CLU_2751877_0_0_10"/>
<sequence>MDSSANLVYKIYLQSSHPANDEIGYVLAKTGQVVFTEPILMHASSGAKIKTPKASIQPTKVLNPQAAIAP</sequence>
<keyword evidence="2" id="KW-1185">Reference proteome</keyword>
<dbReference type="RefSeq" id="WP_015333460.1">
    <property type="nucleotide sequence ID" value="NC_020054.1"/>
</dbReference>
<dbReference type="KEGG" id="fae:FAES_4362"/>
<dbReference type="AlphaFoldDB" id="I0KE08"/>
<proteinExistence type="predicted"/>
<evidence type="ECO:0000313" key="2">
    <source>
        <dbReference type="Proteomes" id="UP000011058"/>
    </source>
</evidence>
<evidence type="ECO:0000313" key="1">
    <source>
        <dbReference type="EMBL" id="CCH02361.1"/>
    </source>
</evidence>
<dbReference type="Proteomes" id="UP000011058">
    <property type="component" value="Chromosome"/>
</dbReference>
<protein>
    <submittedName>
        <fullName evidence="1">Uncharacterized protein</fullName>
    </submittedName>
</protein>
<name>I0KE08_9BACT</name>
<accession>I0KE08</accession>
<organism evidence="1 2">
    <name type="scientific">Fibrella aestuarina BUZ 2</name>
    <dbReference type="NCBI Taxonomy" id="1166018"/>
    <lineage>
        <taxon>Bacteria</taxon>
        <taxon>Pseudomonadati</taxon>
        <taxon>Bacteroidota</taxon>
        <taxon>Cytophagia</taxon>
        <taxon>Cytophagales</taxon>
        <taxon>Spirosomataceae</taxon>
        <taxon>Fibrella</taxon>
    </lineage>
</organism>
<reference evidence="1 2" key="1">
    <citation type="journal article" date="2012" name="J. Bacteriol.">
        <title>Genome Sequence of Fibrella aestuarina BUZ 2T, a Filamentous Marine Bacterium.</title>
        <authorList>
            <person name="Filippini M."/>
            <person name="Qi W."/>
            <person name="Blom J."/>
            <person name="Goesmann A."/>
            <person name="Smits T.H."/>
            <person name="Bagheri H.C."/>
        </authorList>
    </citation>
    <scope>NUCLEOTIDE SEQUENCE [LARGE SCALE GENOMIC DNA]</scope>
    <source>
        <strain evidence="2">BUZ 2T</strain>
    </source>
</reference>
<gene>
    <name evidence="1" type="ORF">FAES_4362</name>
</gene>
<dbReference type="EMBL" id="HE796683">
    <property type="protein sequence ID" value="CCH02361.1"/>
    <property type="molecule type" value="Genomic_DNA"/>
</dbReference>